<accession>A0ABR7XBT4</accession>
<dbReference type="Gene3D" id="3.30.565.10">
    <property type="entry name" value="Histidine kinase-like ATPase, C-terminal domain"/>
    <property type="match status" value="1"/>
</dbReference>
<feature type="domain" description="Histidine kinase" evidence="1">
    <location>
        <begin position="193"/>
        <end position="405"/>
    </location>
</feature>
<dbReference type="RefSeq" id="WP_191181921.1">
    <property type="nucleotide sequence ID" value="NZ_JACXAJ010000001.1"/>
</dbReference>
<dbReference type="SUPFAM" id="SSF55781">
    <property type="entry name" value="GAF domain-like"/>
    <property type="match status" value="1"/>
</dbReference>
<organism evidence="2 3">
    <name type="scientific">Pontibacter aquaedesilientis</name>
    <dbReference type="NCBI Taxonomy" id="2766980"/>
    <lineage>
        <taxon>Bacteria</taxon>
        <taxon>Pseudomonadati</taxon>
        <taxon>Bacteroidota</taxon>
        <taxon>Cytophagia</taxon>
        <taxon>Cytophagales</taxon>
        <taxon>Hymenobacteraceae</taxon>
        <taxon>Pontibacter</taxon>
    </lineage>
</organism>
<proteinExistence type="predicted"/>
<gene>
    <name evidence="2" type="ORF">H9Q13_01145</name>
</gene>
<dbReference type="InterPro" id="IPR029016">
    <property type="entry name" value="GAF-like_dom_sf"/>
</dbReference>
<keyword evidence="2" id="KW-0808">Transferase</keyword>
<reference evidence="2 3" key="1">
    <citation type="submission" date="2020-09" db="EMBL/GenBank/DDBJ databases">
        <title>Genome sequencing and assembly of Pontibacter sp.</title>
        <authorList>
            <person name="Chhetri G."/>
        </authorList>
    </citation>
    <scope>NUCLEOTIDE SEQUENCE [LARGE SCALE GENOMIC DNA]</scope>
    <source>
        <strain evidence="2 3">JH31</strain>
    </source>
</reference>
<keyword evidence="3" id="KW-1185">Reference proteome</keyword>
<dbReference type="Gene3D" id="3.30.450.40">
    <property type="match status" value="1"/>
</dbReference>
<dbReference type="SUPFAM" id="SSF55874">
    <property type="entry name" value="ATPase domain of HSP90 chaperone/DNA topoisomerase II/histidine kinase"/>
    <property type="match status" value="1"/>
</dbReference>
<dbReference type="SMART" id="SM00387">
    <property type="entry name" value="HATPase_c"/>
    <property type="match status" value="1"/>
</dbReference>
<dbReference type="InterPro" id="IPR003594">
    <property type="entry name" value="HATPase_dom"/>
</dbReference>
<sequence length="405" mass="45618">MMKNDIQVGALPYEKPASIIPENDQARLRALYRYEILDSAPEEFFEKITRMVARLLNTPSAFISLVDADRVWYKANFSTLDVPCVDREDSLCSLTIINEEKVTVFENTHDIPSLLSSPFVSSENGIRFYAGAPLITHDGYNLGTLCVIDGKPRTISEEEQKILLDLANLVMNHIEMRAMARKAIRKHDELYAGLVREVEVPLREQQLLLKEALHVPKPVNILKTAIQLVDDMSDNVRMLQASSLKEEDVLILQREMVPIATIAKNVVDELTPLADAKELEVFFTVASRRELLVDPDMVYEAIFLLLNHLIKYTPKQSSIAIDIFEDEQRFIVEISNEHSTLTKADLSKMFFRYATLEGKATGNEHSSGLELALVKNIVHSHGASIVARVAERGEGTNIVIDFPTV</sequence>
<name>A0ABR7XBT4_9BACT</name>
<dbReference type="Proteomes" id="UP000625551">
    <property type="component" value="Unassembled WGS sequence"/>
</dbReference>
<evidence type="ECO:0000313" key="3">
    <source>
        <dbReference type="Proteomes" id="UP000625551"/>
    </source>
</evidence>
<dbReference type="InterPro" id="IPR003018">
    <property type="entry name" value="GAF"/>
</dbReference>
<dbReference type="GO" id="GO:0016301">
    <property type="term" value="F:kinase activity"/>
    <property type="evidence" value="ECO:0007669"/>
    <property type="project" value="UniProtKB-KW"/>
</dbReference>
<dbReference type="InterPro" id="IPR036890">
    <property type="entry name" value="HATPase_C_sf"/>
</dbReference>
<dbReference type="Pfam" id="PF02518">
    <property type="entry name" value="HATPase_c"/>
    <property type="match status" value="1"/>
</dbReference>
<keyword evidence="2" id="KW-0418">Kinase</keyword>
<dbReference type="SMART" id="SM00065">
    <property type="entry name" value="GAF"/>
    <property type="match status" value="1"/>
</dbReference>
<dbReference type="PANTHER" id="PTHR43102">
    <property type="entry name" value="SLR1143 PROTEIN"/>
    <property type="match status" value="1"/>
</dbReference>
<dbReference type="Pfam" id="PF01590">
    <property type="entry name" value="GAF"/>
    <property type="match status" value="1"/>
</dbReference>
<dbReference type="PANTHER" id="PTHR43102:SF2">
    <property type="entry name" value="GAF DOMAIN-CONTAINING PROTEIN"/>
    <property type="match status" value="1"/>
</dbReference>
<evidence type="ECO:0000313" key="2">
    <source>
        <dbReference type="EMBL" id="MBD1395757.1"/>
    </source>
</evidence>
<evidence type="ECO:0000259" key="1">
    <source>
        <dbReference type="PROSITE" id="PS50109"/>
    </source>
</evidence>
<comment type="caution">
    <text evidence="2">The sequence shown here is derived from an EMBL/GenBank/DDBJ whole genome shotgun (WGS) entry which is preliminary data.</text>
</comment>
<protein>
    <submittedName>
        <fullName evidence="2">GAF domain-containing sensor histidine kinase</fullName>
    </submittedName>
</protein>
<dbReference type="EMBL" id="JACXAJ010000001">
    <property type="protein sequence ID" value="MBD1395757.1"/>
    <property type="molecule type" value="Genomic_DNA"/>
</dbReference>
<dbReference type="PROSITE" id="PS50109">
    <property type="entry name" value="HIS_KIN"/>
    <property type="match status" value="1"/>
</dbReference>
<dbReference type="InterPro" id="IPR005467">
    <property type="entry name" value="His_kinase_dom"/>
</dbReference>